<proteinExistence type="predicted"/>
<feature type="chain" id="PRO_5046507003" evidence="1">
    <location>
        <begin position="21"/>
        <end position="205"/>
    </location>
</feature>
<evidence type="ECO:0000313" key="3">
    <source>
        <dbReference type="Proteomes" id="UP001201629"/>
    </source>
</evidence>
<feature type="signal peptide" evidence="1">
    <location>
        <begin position="1"/>
        <end position="20"/>
    </location>
</feature>
<organism evidence="2 3">
    <name type="scientific">Micromonospora trifolii</name>
    <dbReference type="NCBI Taxonomy" id="2911208"/>
    <lineage>
        <taxon>Bacteria</taxon>
        <taxon>Bacillati</taxon>
        <taxon>Actinomycetota</taxon>
        <taxon>Actinomycetes</taxon>
        <taxon>Micromonosporales</taxon>
        <taxon>Micromonosporaceae</taxon>
        <taxon>Micromonospora</taxon>
    </lineage>
</organism>
<dbReference type="Proteomes" id="UP001201629">
    <property type="component" value="Unassembled WGS sequence"/>
</dbReference>
<sequence>MIGTVLAWCFLLLFSAYTAAAIASFAPPVDRWMRRQRLGAATLRSVLPFWGLFAQRFGMFDLDLSYRRLRGPLDGARAHPEPEAWLPLTDNRWRWWCWLWRPGQRADQASQILAYRLISGGAAANRDMRGDPAYQRITAVVRRTTSRQTAAGHEMSPSGDYVVFRLALSRGYWTTVPTQTIFVSAPEPAGVGRPARPGLEARHGR</sequence>
<protein>
    <submittedName>
        <fullName evidence="2">Uncharacterized protein</fullName>
    </submittedName>
</protein>
<name>A0ABS9N1W2_9ACTN</name>
<dbReference type="RefSeq" id="WP_238679073.1">
    <property type="nucleotide sequence ID" value="NZ_JAKKFD010000021.1"/>
</dbReference>
<accession>A0ABS9N1W2</accession>
<keyword evidence="1" id="KW-0732">Signal</keyword>
<evidence type="ECO:0000313" key="2">
    <source>
        <dbReference type="EMBL" id="MCG5443906.1"/>
    </source>
</evidence>
<dbReference type="EMBL" id="JAKKFD010000021">
    <property type="protein sequence ID" value="MCG5443906.1"/>
    <property type="molecule type" value="Genomic_DNA"/>
</dbReference>
<reference evidence="2 3" key="1">
    <citation type="submission" date="2022-01" db="EMBL/GenBank/DDBJ databases">
        <authorList>
            <person name="Riesco R."/>
            <person name="Trujillo M.E."/>
        </authorList>
    </citation>
    <scope>NUCLEOTIDE SEQUENCE [LARGE SCALE GENOMIC DNA]</scope>
    <source>
        <strain evidence="2 3">NIE79</strain>
    </source>
</reference>
<gene>
    <name evidence="2" type="ORF">NIE79_002050</name>
</gene>
<evidence type="ECO:0000256" key="1">
    <source>
        <dbReference type="SAM" id="SignalP"/>
    </source>
</evidence>
<keyword evidence="3" id="KW-1185">Reference proteome</keyword>
<comment type="caution">
    <text evidence="2">The sequence shown here is derived from an EMBL/GenBank/DDBJ whole genome shotgun (WGS) entry which is preliminary data.</text>
</comment>